<dbReference type="InterPro" id="IPR020339">
    <property type="entry name" value="C20orf85-like"/>
</dbReference>
<protein>
    <submittedName>
        <fullName evidence="2">Ciliary microtubule inner protein 5</fullName>
    </submittedName>
</protein>
<evidence type="ECO:0000313" key="3">
    <source>
        <dbReference type="Proteomes" id="UP000694546"/>
    </source>
</evidence>
<dbReference type="Ensembl" id="ENSGMOT00000019580.2">
    <property type="protein sequence ID" value="ENSGMOP00000019118.2"/>
    <property type="gene ID" value="ENSGMOG00000017778.2"/>
</dbReference>
<reference evidence="2" key="2">
    <citation type="submission" date="2025-09" db="UniProtKB">
        <authorList>
            <consortium name="Ensembl"/>
        </authorList>
    </citation>
    <scope>IDENTIFICATION</scope>
</reference>
<dbReference type="OrthoDB" id="9972212at2759"/>
<evidence type="ECO:0000313" key="2">
    <source>
        <dbReference type="Ensembl" id="ENSGMOP00000019118.2"/>
    </source>
</evidence>
<name>A0A8C4ZQY9_GADMO</name>
<feature type="compositionally biased region" description="Basic and acidic residues" evidence="1">
    <location>
        <begin position="41"/>
        <end position="54"/>
    </location>
</feature>
<evidence type="ECO:0000256" key="1">
    <source>
        <dbReference type="SAM" id="MobiDB-lite"/>
    </source>
</evidence>
<proteinExistence type="predicted"/>
<sequence length="155" mass="17786">MELNDLRRVSSVGYRLPDRPIGGIPNATKHLGLVRKAPKNNSKEDGPSVEHPSKSDPLIQDQIWRECVQSEMSAVRKWEKNWSFLKNYDQLGRPRVEEPVPINMSPFSDKVPHTTNRMLGSRIDTPLGREVMRLDRLMLLSCSRRSKPDPEFLPS</sequence>
<dbReference type="PANTHER" id="PTHR31909:SF2">
    <property type="entry name" value="RIKEN CDNA 2410004P03 GENE"/>
    <property type="match status" value="1"/>
</dbReference>
<dbReference type="Proteomes" id="UP000694546">
    <property type="component" value="Chromosome 5"/>
</dbReference>
<keyword evidence="3" id="KW-1185">Reference proteome</keyword>
<organism evidence="2 3">
    <name type="scientific">Gadus morhua</name>
    <name type="common">Atlantic cod</name>
    <dbReference type="NCBI Taxonomy" id="8049"/>
    <lineage>
        <taxon>Eukaryota</taxon>
        <taxon>Metazoa</taxon>
        <taxon>Chordata</taxon>
        <taxon>Craniata</taxon>
        <taxon>Vertebrata</taxon>
        <taxon>Euteleostomi</taxon>
        <taxon>Actinopterygii</taxon>
        <taxon>Neopterygii</taxon>
        <taxon>Teleostei</taxon>
        <taxon>Neoteleostei</taxon>
        <taxon>Acanthomorphata</taxon>
        <taxon>Zeiogadaria</taxon>
        <taxon>Gadariae</taxon>
        <taxon>Gadiformes</taxon>
        <taxon>Gadoidei</taxon>
        <taxon>Gadidae</taxon>
        <taxon>Gadus</taxon>
    </lineage>
</organism>
<dbReference type="OMA" id="DLDPQIH"/>
<accession>A0A8C4ZQY9</accession>
<dbReference type="Pfam" id="PF14945">
    <property type="entry name" value="LLC1"/>
    <property type="match status" value="1"/>
</dbReference>
<gene>
    <name evidence="2" type="primary">CIMIP5</name>
</gene>
<feature type="region of interest" description="Disordered" evidence="1">
    <location>
        <begin position="17"/>
        <end position="57"/>
    </location>
</feature>
<dbReference type="AlphaFoldDB" id="A0A8C4ZQY9"/>
<dbReference type="GeneTree" id="ENSGT00940000154459"/>
<reference evidence="2" key="1">
    <citation type="submission" date="2025-08" db="UniProtKB">
        <authorList>
            <consortium name="Ensembl"/>
        </authorList>
    </citation>
    <scope>IDENTIFICATION</scope>
</reference>
<dbReference type="PANTHER" id="PTHR31909">
    <property type="entry name" value="CHROMOSOME 20 ORF85 FAMILY MEMBER"/>
    <property type="match status" value="1"/>
</dbReference>